<gene>
    <name evidence="16" type="ORF">DBRI00130_LOCUS21688</name>
    <name evidence="17" type="ORF">DBRI00130_LOCUS21689</name>
</gene>
<reference evidence="16" key="1">
    <citation type="submission" date="2021-01" db="EMBL/GenBank/DDBJ databases">
        <authorList>
            <person name="Corre E."/>
            <person name="Pelletier E."/>
            <person name="Niang G."/>
            <person name="Scheremetjew M."/>
            <person name="Finn R."/>
            <person name="Kale V."/>
            <person name="Holt S."/>
            <person name="Cochrane G."/>
            <person name="Meng A."/>
            <person name="Brown T."/>
            <person name="Cohen L."/>
        </authorList>
    </citation>
    <scope>NUCLEOTIDE SEQUENCE</scope>
    <source>
        <strain evidence="16">GSO104</strain>
    </source>
</reference>
<keyword evidence="14" id="KW-0732">Signal</keyword>
<dbReference type="Pfam" id="PF18030">
    <property type="entry name" value="Rimk_N"/>
    <property type="match status" value="1"/>
</dbReference>
<keyword evidence="7 13" id="KW-0547">Nucleotide-binding</keyword>
<evidence type="ECO:0000313" key="17">
    <source>
        <dbReference type="EMBL" id="CAE4620140.1"/>
    </source>
</evidence>
<dbReference type="InterPro" id="IPR004666">
    <property type="entry name" value="Rp_bS6_RimK/Lys_biosynth_LsyX"/>
</dbReference>
<accession>A0A6V2HMI3</accession>
<dbReference type="PROSITE" id="PS50975">
    <property type="entry name" value="ATP_GRASP"/>
    <property type="match status" value="1"/>
</dbReference>
<dbReference type="PANTHER" id="PTHR21621">
    <property type="entry name" value="RIBOSOMAL PROTEIN S6 MODIFICATION PROTEIN"/>
    <property type="match status" value="1"/>
</dbReference>
<organism evidence="16">
    <name type="scientific">Ditylum brightwellii</name>
    <dbReference type="NCBI Taxonomy" id="49249"/>
    <lineage>
        <taxon>Eukaryota</taxon>
        <taxon>Sar</taxon>
        <taxon>Stramenopiles</taxon>
        <taxon>Ochrophyta</taxon>
        <taxon>Bacillariophyta</taxon>
        <taxon>Mediophyceae</taxon>
        <taxon>Lithodesmiophycidae</taxon>
        <taxon>Lithodesmiales</taxon>
        <taxon>Lithodesmiaceae</taxon>
        <taxon>Ditylum</taxon>
    </lineage>
</organism>
<dbReference type="SUPFAM" id="SSF56059">
    <property type="entry name" value="Glutathione synthetase ATP-binding domain-like"/>
    <property type="match status" value="1"/>
</dbReference>
<evidence type="ECO:0000256" key="14">
    <source>
        <dbReference type="SAM" id="SignalP"/>
    </source>
</evidence>
<dbReference type="InterPro" id="IPR041107">
    <property type="entry name" value="Rimk_N"/>
</dbReference>
<dbReference type="Gene3D" id="3.30.1490.20">
    <property type="entry name" value="ATP-grasp fold, A domain"/>
    <property type="match status" value="1"/>
</dbReference>
<keyword evidence="5" id="KW-0436">Ligase</keyword>
<keyword evidence="10" id="KW-0648">Protein biosynthesis</keyword>
<keyword evidence="8 13" id="KW-0067">ATP-binding</keyword>
<dbReference type="FunFam" id="3.30.470.20:FF:000058">
    <property type="entry name" value="Alpha-aminoadipate--LysW ligase LysX protein"/>
    <property type="match status" value="1"/>
</dbReference>
<dbReference type="EC" id="6.3.2.41" evidence="4"/>
<evidence type="ECO:0000256" key="2">
    <source>
        <dbReference type="ARBA" id="ARBA00001946"/>
    </source>
</evidence>
<feature type="signal peptide" evidence="14">
    <location>
        <begin position="1"/>
        <end position="28"/>
    </location>
</feature>
<comment type="similarity">
    <text evidence="3">Belongs to the RimK family.</text>
</comment>
<evidence type="ECO:0000256" key="5">
    <source>
        <dbReference type="ARBA" id="ARBA00022598"/>
    </source>
</evidence>
<sequence length="369" mass="40324">MVMTTHHFLLHSAALLLVFLTRAPDCNALALIRPSVDTKVWMLGNRNTSMKYERDRFLEEAQKKSIDFTLVHSSEFHTVVSGPGADRGSIIYKNEAVSLPDVVLARTGSGTGTVSINVLRQFERLNVPTLPNSASIEASMDKMYANQILAQAGLPIPKTMLARLPETSAELVQKVVGFPCVLKVVTGSLGKGVHLCHNAKEFENLSEMLCSVTNSKKSNPLLMLIQEFVSFSEGRDLRVMVIGGRVVGAMQRTSTDGDFKANVSRGGEAAAFPVDYEMEKLALDVAKTLDLDIAGIDLLFHPDGYKVCEANSAPGFKGFEDALQVNVPEMMLDYASFRAKADGRSLANQKSFIPHNIIGKFDDLVSEEI</sequence>
<evidence type="ECO:0000256" key="3">
    <source>
        <dbReference type="ARBA" id="ARBA00007854"/>
    </source>
</evidence>
<dbReference type="InterPro" id="IPR011761">
    <property type="entry name" value="ATP-grasp"/>
</dbReference>
<evidence type="ECO:0000256" key="9">
    <source>
        <dbReference type="ARBA" id="ARBA00022842"/>
    </source>
</evidence>
<evidence type="ECO:0000313" key="16">
    <source>
        <dbReference type="EMBL" id="CAE4620138.1"/>
    </source>
</evidence>
<evidence type="ECO:0000256" key="10">
    <source>
        <dbReference type="ARBA" id="ARBA00022917"/>
    </source>
</evidence>
<comment type="cofactor">
    <cofactor evidence="2">
        <name>Mg(2+)</name>
        <dbReference type="ChEBI" id="CHEBI:18420"/>
    </cofactor>
</comment>
<evidence type="ECO:0000259" key="15">
    <source>
        <dbReference type="PROSITE" id="PS50975"/>
    </source>
</evidence>
<evidence type="ECO:0000256" key="11">
    <source>
        <dbReference type="ARBA" id="ARBA00023211"/>
    </source>
</evidence>
<dbReference type="GO" id="GO:0046872">
    <property type="term" value="F:metal ion binding"/>
    <property type="evidence" value="ECO:0007669"/>
    <property type="project" value="UniProtKB-KW"/>
</dbReference>
<name>A0A6V2HMI3_9STRA</name>
<feature type="chain" id="PRO_5035677397" description="N-acetylaspartylglutamate synthase" evidence="14">
    <location>
        <begin position="29"/>
        <end position="369"/>
    </location>
</feature>
<dbReference type="Pfam" id="PF08443">
    <property type="entry name" value="RimK"/>
    <property type="match status" value="1"/>
</dbReference>
<keyword evidence="11" id="KW-0464">Manganese</keyword>
<evidence type="ECO:0000256" key="12">
    <source>
        <dbReference type="ARBA" id="ARBA00049321"/>
    </source>
</evidence>
<comment type="cofactor">
    <cofactor evidence="1">
        <name>Mn(2+)</name>
        <dbReference type="ChEBI" id="CHEBI:29035"/>
    </cofactor>
</comment>
<protein>
    <recommendedName>
        <fullName evidence="4">N-acetylaspartylglutamate synthase</fullName>
        <ecNumber evidence="4">6.3.2.41</ecNumber>
    </recommendedName>
</protein>
<evidence type="ECO:0000256" key="1">
    <source>
        <dbReference type="ARBA" id="ARBA00001936"/>
    </source>
</evidence>
<feature type="domain" description="ATP-grasp" evidence="15">
    <location>
        <begin position="146"/>
        <end position="336"/>
    </location>
</feature>
<comment type="catalytic activity">
    <reaction evidence="12">
        <text>N-acetyl-L-aspartate + L-glutamate + ATP = N-acetyl-L-aspartyl-L-glutamate + ADP + phosphate + H(+)</text>
        <dbReference type="Rhea" id="RHEA:40035"/>
        <dbReference type="ChEBI" id="CHEBI:15378"/>
        <dbReference type="ChEBI" id="CHEBI:16953"/>
        <dbReference type="ChEBI" id="CHEBI:29985"/>
        <dbReference type="ChEBI" id="CHEBI:30616"/>
        <dbReference type="ChEBI" id="CHEBI:43474"/>
        <dbReference type="ChEBI" id="CHEBI:76931"/>
        <dbReference type="ChEBI" id="CHEBI:456216"/>
        <dbReference type="EC" id="6.3.2.41"/>
    </reaction>
</comment>
<evidence type="ECO:0000256" key="7">
    <source>
        <dbReference type="ARBA" id="ARBA00022741"/>
    </source>
</evidence>
<dbReference type="NCBIfam" id="TIGR00768">
    <property type="entry name" value="rimK_fam"/>
    <property type="match status" value="1"/>
</dbReference>
<dbReference type="Gene3D" id="3.40.50.20">
    <property type="match status" value="1"/>
</dbReference>
<dbReference type="GO" id="GO:0005524">
    <property type="term" value="F:ATP binding"/>
    <property type="evidence" value="ECO:0007669"/>
    <property type="project" value="UniProtKB-UniRule"/>
</dbReference>
<dbReference type="EMBL" id="HBNS01027591">
    <property type="protein sequence ID" value="CAE4620138.1"/>
    <property type="molecule type" value="Transcribed_RNA"/>
</dbReference>
<keyword evidence="9" id="KW-0460">Magnesium</keyword>
<dbReference type="EMBL" id="HBNS01027592">
    <property type="protein sequence ID" value="CAE4620140.1"/>
    <property type="molecule type" value="Transcribed_RNA"/>
</dbReference>
<evidence type="ECO:0000256" key="4">
    <source>
        <dbReference type="ARBA" id="ARBA00012938"/>
    </source>
</evidence>
<dbReference type="AlphaFoldDB" id="A0A6V2HMI3"/>
<evidence type="ECO:0000256" key="13">
    <source>
        <dbReference type="PROSITE-ProRule" id="PRU00409"/>
    </source>
</evidence>
<proteinExistence type="inferred from homology"/>
<evidence type="ECO:0000256" key="6">
    <source>
        <dbReference type="ARBA" id="ARBA00022723"/>
    </source>
</evidence>
<dbReference type="Gene3D" id="3.30.470.20">
    <property type="entry name" value="ATP-grasp fold, B domain"/>
    <property type="match status" value="1"/>
</dbReference>
<dbReference type="PANTHER" id="PTHR21621:SF2">
    <property type="entry name" value="COENZYME GAMMA-F420-2:ALPHA-L-GLUTAMATE LIGASE"/>
    <property type="match status" value="1"/>
</dbReference>
<keyword evidence="6" id="KW-0479">Metal-binding</keyword>
<dbReference type="InterPro" id="IPR013651">
    <property type="entry name" value="ATP-grasp_RimK-type"/>
</dbReference>
<evidence type="ECO:0000256" key="8">
    <source>
        <dbReference type="ARBA" id="ARBA00022840"/>
    </source>
</evidence>
<dbReference type="InterPro" id="IPR013815">
    <property type="entry name" value="ATP_grasp_subdomain_1"/>
</dbReference>
<dbReference type="GO" id="GO:0006412">
    <property type="term" value="P:translation"/>
    <property type="evidence" value="ECO:0007669"/>
    <property type="project" value="UniProtKB-KW"/>
</dbReference>
<dbReference type="GO" id="GO:0005737">
    <property type="term" value="C:cytoplasm"/>
    <property type="evidence" value="ECO:0007669"/>
    <property type="project" value="TreeGrafter"/>
</dbReference>
<dbReference type="GO" id="GO:0043774">
    <property type="term" value="F:coenzyme F420-2 alpha-glutamyl ligase activity"/>
    <property type="evidence" value="ECO:0007669"/>
    <property type="project" value="TreeGrafter"/>
</dbReference>